<dbReference type="PANTHER" id="PTHR10552">
    <property type="entry name" value="U2 SMALL NUCLEAR RIBONUCLEOPROTEIN A"/>
    <property type="match status" value="1"/>
</dbReference>
<keyword evidence="4" id="KW-0539">Nucleus</keyword>
<evidence type="ECO:0000256" key="1">
    <source>
        <dbReference type="ARBA" id="ARBA00004123"/>
    </source>
</evidence>
<evidence type="ECO:0000313" key="7">
    <source>
        <dbReference type="EMBL" id="KAK8878332.1"/>
    </source>
</evidence>
<evidence type="ECO:0008006" key="9">
    <source>
        <dbReference type="Google" id="ProtNLM"/>
    </source>
</evidence>
<evidence type="ECO:0000256" key="6">
    <source>
        <dbReference type="SAM" id="MobiDB-lite"/>
    </source>
</evidence>
<keyword evidence="8" id="KW-1185">Reference proteome</keyword>
<dbReference type="PANTHER" id="PTHR10552:SF6">
    <property type="entry name" value="U2 SMALL NUCLEAR RIBONUCLEOPROTEIN A"/>
    <property type="match status" value="1"/>
</dbReference>
<feature type="region of interest" description="Disordered" evidence="6">
    <location>
        <begin position="269"/>
        <end position="314"/>
    </location>
</feature>
<reference evidence="7 8" key="1">
    <citation type="submission" date="2024-04" db="EMBL/GenBank/DDBJ databases">
        <title>Tritrichomonas musculus Genome.</title>
        <authorList>
            <person name="Alves-Ferreira E."/>
            <person name="Grigg M."/>
            <person name="Lorenzi H."/>
            <person name="Galac M."/>
        </authorList>
    </citation>
    <scope>NUCLEOTIDE SEQUENCE [LARGE SCALE GENOMIC DNA]</scope>
    <source>
        <strain evidence="7 8">EAF2021</strain>
    </source>
</reference>
<keyword evidence="3" id="KW-0677">Repeat</keyword>
<gene>
    <name evidence="7" type="ORF">M9Y10_005099</name>
</gene>
<evidence type="ECO:0000256" key="3">
    <source>
        <dbReference type="ARBA" id="ARBA00022737"/>
    </source>
</evidence>
<comment type="subcellular location">
    <subcellularLocation>
        <location evidence="1">Nucleus</location>
    </subcellularLocation>
</comment>
<organism evidence="7 8">
    <name type="scientific">Tritrichomonas musculus</name>
    <dbReference type="NCBI Taxonomy" id="1915356"/>
    <lineage>
        <taxon>Eukaryota</taxon>
        <taxon>Metamonada</taxon>
        <taxon>Parabasalia</taxon>
        <taxon>Tritrichomonadida</taxon>
        <taxon>Tritrichomonadidae</taxon>
        <taxon>Tritrichomonas</taxon>
    </lineage>
</organism>
<dbReference type="InterPro" id="IPR044640">
    <property type="entry name" value="RU2A"/>
</dbReference>
<sequence length="589" mass="68722">MKLSKKIRNSNQTNCIRATAQSIKYIDLVPSRFVNCSELFLSHNSIRTLGKIDQFHLVSRLMLEYNDICHIEDLNPLGKLPNLTELRLDGNPVCSLIFWDLHAIDICKKLRLLNGKVVRRTNVKHFLYVESELIEHIYHSEIIRNVLDKLKTIRSITPQKKQKLLEFEFTNLHHNTFTTKIRARTPSKNKNSYMNYLKKKCIKQHSLVDSLIPFSSPCYFNYHDINEKLTLFTEDDIFLKQSQDLIGLGYQAIGLYTDDSFTKLLRDKYQPKENEKKSKKNTKAQTLNTSQIKDKKGKNNSNSKDSRIEEEIEENNLKNSMSKALAYANVQFPEYVEELTEEEPETFFAYNPKLSIQRSSDNFASPKGYNPKLRRIINTFFEVMPRAEEEEEEQQEVQIKIDLEVEEEDTFDLSRFQNNSNSSSEHSVAFEKQLKFAMNEEDCDQLDKKQNDDSDSSKSSFELLNATPLKRPIPVPSLQLSTLENYSPKFLENSRNSARRRATRFSSDEYHQVDRETIMTKIAGIPNSFLGMKFYELWRRRFHKRVNKRVRRNLLTQSASDIANFSNSVGTELSSQPSILDDHYFGNTM</sequence>
<comment type="caution">
    <text evidence="7">The sequence shown here is derived from an EMBL/GenBank/DDBJ whole genome shotgun (WGS) entry which is preliminary data.</text>
</comment>
<dbReference type="Gene3D" id="3.80.10.10">
    <property type="entry name" value="Ribonuclease Inhibitor"/>
    <property type="match status" value="1"/>
</dbReference>
<dbReference type="SUPFAM" id="SSF52058">
    <property type="entry name" value="L domain-like"/>
    <property type="match status" value="1"/>
</dbReference>
<evidence type="ECO:0000313" key="8">
    <source>
        <dbReference type="Proteomes" id="UP001470230"/>
    </source>
</evidence>
<proteinExistence type="inferred from homology"/>
<accession>A0ABR2JM46</accession>
<dbReference type="EMBL" id="JAPFFF010000011">
    <property type="protein sequence ID" value="KAK8878332.1"/>
    <property type="molecule type" value="Genomic_DNA"/>
</dbReference>
<feature type="region of interest" description="Disordered" evidence="6">
    <location>
        <begin position="445"/>
        <end position="465"/>
    </location>
</feature>
<protein>
    <recommendedName>
        <fullName evidence="9">Leucine Rich Repeat family protein</fullName>
    </recommendedName>
</protein>
<dbReference type="Proteomes" id="UP001470230">
    <property type="component" value="Unassembled WGS sequence"/>
</dbReference>
<dbReference type="InterPro" id="IPR032675">
    <property type="entry name" value="LRR_dom_sf"/>
</dbReference>
<feature type="compositionally biased region" description="Basic and acidic residues" evidence="6">
    <location>
        <begin position="445"/>
        <end position="456"/>
    </location>
</feature>
<evidence type="ECO:0000256" key="4">
    <source>
        <dbReference type="ARBA" id="ARBA00023242"/>
    </source>
</evidence>
<keyword evidence="2" id="KW-0433">Leucine-rich repeat</keyword>
<comment type="similarity">
    <text evidence="5">Belongs to the U2 small nuclear ribonucleoprotein A family.</text>
</comment>
<evidence type="ECO:0000256" key="2">
    <source>
        <dbReference type="ARBA" id="ARBA00022614"/>
    </source>
</evidence>
<name>A0ABR2JM46_9EUKA</name>
<evidence type="ECO:0000256" key="5">
    <source>
        <dbReference type="ARBA" id="ARBA00024196"/>
    </source>
</evidence>